<proteinExistence type="predicted"/>
<evidence type="ECO:0000313" key="2">
    <source>
        <dbReference type="Proteomes" id="UP000034803"/>
    </source>
</evidence>
<dbReference type="EMBL" id="LBOI01000009">
    <property type="protein sequence ID" value="KKP31444.1"/>
    <property type="molecule type" value="Genomic_DNA"/>
</dbReference>
<organism evidence="1 2">
    <name type="scientific">Candidatus Woesebacteria bacterium GW2011_GWC2_31_9</name>
    <dbReference type="NCBI Taxonomy" id="1618586"/>
    <lineage>
        <taxon>Bacteria</taxon>
        <taxon>Candidatus Woeseibacteriota</taxon>
    </lineage>
</organism>
<sequence length="90" mass="10465">MGKEKITTIELRNLPCTNSCVFQKNCIEEFHNGTCLTKIDDFITSLKKDNNIELYPVPHVLEKIVYYSTNQNIKVIIRDGFSNTERKLEI</sequence>
<reference evidence="1 2" key="1">
    <citation type="journal article" date="2015" name="Nature">
        <title>rRNA introns, odd ribosomes, and small enigmatic genomes across a large radiation of phyla.</title>
        <authorList>
            <person name="Brown C.T."/>
            <person name="Hug L.A."/>
            <person name="Thomas B.C."/>
            <person name="Sharon I."/>
            <person name="Castelle C.J."/>
            <person name="Singh A."/>
            <person name="Wilkins M.J."/>
            <person name="Williams K.H."/>
            <person name="Banfield J.F."/>
        </authorList>
    </citation>
    <scope>NUCLEOTIDE SEQUENCE [LARGE SCALE GENOMIC DNA]</scope>
</reference>
<evidence type="ECO:0000313" key="1">
    <source>
        <dbReference type="EMBL" id="KKP31444.1"/>
    </source>
</evidence>
<accession>A0A0F9YIV6</accession>
<protein>
    <submittedName>
        <fullName evidence="1">Uncharacterized protein</fullName>
    </submittedName>
</protein>
<dbReference type="AlphaFoldDB" id="A0A0F9YIV6"/>
<gene>
    <name evidence="1" type="ORF">UR21_C0009G0025</name>
</gene>
<comment type="caution">
    <text evidence="1">The sequence shown here is derived from an EMBL/GenBank/DDBJ whole genome shotgun (WGS) entry which is preliminary data.</text>
</comment>
<dbReference type="Proteomes" id="UP000034803">
    <property type="component" value="Unassembled WGS sequence"/>
</dbReference>
<name>A0A0F9YIV6_9BACT</name>